<evidence type="ECO:0000256" key="3">
    <source>
        <dbReference type="ARBA" id="ARBA00009677"/>
    </source>
</evidence>
<keyword evidence="5 7" id="KW-0964">Secreted</keyword>
<comment type="similarity">
    <text evidence="3 7">Belongs to the flagella basal body rod proteins family.</text>
</comment>
<evidence type="ECO:0000256" key="2">
    <source>
        <dbReference type="ARBA" id="ARBA00004613"/>
    </source>
</evidence>
<dbReference type="Pfam" id="PF06429">
    <property type="entry name" value="Flg_bbr_C"/>
    <property type="match status" value="1"/>
</dbReference>
<dbReference type="InterPro" id="IPR053927">
    <property type="entry name" value="FlgK_helical"/>
</dbReference>
<keyword evidence="10" id="KW-0966">Cell projection</keyword>
<dbReference type="EMBL" id="BAABLO010000001">
    <property type="protein sequence ID" value="GAA4712143.1"/>
    <property type="molecule type" value="Genomic_DNA"/>
</dbReference>
<feature type="domain" description="Flagellar hook-associated protein FlgK helical" evidence="9">
    <location>
        <begin position="100"/>
        <end position="330"/>
    </location>
</feature>
<evidence type="ECO:0000256" key="4">
    <source>
        <dbReference type="ARBA" id="ARBA00016244"/>
    </source>
</evidence>
<dbReference type="SUPFAM" id="SSF64518">
    <property type="entry name" value="Phase 1 flagellin"/>
    <property type="match status" value="1"/>
</dbReference>
<evidence type="ECO:0000256" key="6">
    <source>
        <dbReference type="ARBA" id="ARBA00023143"/>
    </source>
</evidence>
<dbReference type="RefSeq" id="WP_345500977.1">
    <property type="nucleotide sequence ID" value="NZ_BAABLO010000001.1"/>
</dbReference>
<keyword evidence="10" id="KW-0969">Cilium</keyword>
<reference evidence="11" key="1">
    <citation type="journal article" date="2019" name="Int. J. Syst. Evol. Microbiol.">
        <title>The Global Catalogue of Microorganisms (GCM) 10K type strain sequencing project: providing services to taxonomists for standard genome sequencing and annotation.</title>
        <authorList>
            <consortium name="The Broad Institute Genomics Platform"/>
            <consortium name="The Broad Institute Genome Sequencing Center for Infectious Disease"/>
            <person name="Wu L."/>
            <person name="Ma J."/>
        </authorList>
    </citation>
    <scope>NUCLEOTIDE SEQUENCE [LARGE SCALE GENOMIC DNA]</scope>
    <source>
        <strain evidence="11">JCM 18961</strain>
    </source>
</reference>
<evidence type="ECO:0000313" key="11">
    <source>
        <dbReference type="Proteomes" id="UP001500556"/>
    </source>
</evidence>
<dbReference type="InterPro" id="IPR010930">
    <property type="entry name" value="Flg_bb/hook_C_dom"/>
</dbReference>
<dbReference type="NCBIfam" id="TIGR02492">
    <property type="entry name" value="flgK_ends"/>
    <property type="match status" value="1"/>
</dbReference>
<dbReference type="PRINTS" id="PR01005">
    <property type="entry name" value="FLGHOOKAP1"/>
</dbReference>
<evidence type="ECO:0000256" key="7">
    <source>
        <dbReference type="RuleBase" id="RU362065"/>
    </source>
</evidence>
<dbReference type="InterPro" id="IPR002371">
    <property type="entry name" value="FlgK"/>
</dbReference>
<dbReference type="Pfam" id="PF22638">
    <property type="entry name" value="FlgK_D1"/>
    <property type="match status" value="1"/>
</dbReference>
<accession>A0ABP8XR68</accession>
<organism evidence="10 11">
    <name type="scientific">Pedococcus ginsenosidimutans</name>
    <dbReference type="NCBI Taxonomy" id="490570"/>
    <lineage>
        <taxon>Bacteria</taxon>
        <taxon>Bacillati</taxon>
        <taxon>Actinomycetota</taxon>
        <taxon>Actinomycetes</taxon>
        <taxon>Micrococcales</taxon>
        <taxon>Intrasporangiaceae</taxon>
        <taxon>Pedococcus</taxon>
    </lineage>
</organism>
<dbReference type="Proteomes" id="UP001500556">
    <property type="component" value="Unassembled WGS sequence"/>
</dbReference>
<gene>
    <name evidence="7 10" type="primary">flgK</name>
    <name evidence="10" type="ORF">GCM10025782_05330</name>
</gene>
<keyword evidence="11" id="KW-1185">Reference proteome</keyword>
<evidence type="ECO:0000313" key="10">
    <source>
        <dbReference type="EMBL" id="GAA4712143.1"/>
    </source>
</evidence>
<comment type="caution">
    <text evidence="10">The sequence shown here is derived from an EMBL/GenBank/DDBJ whole genome shotgun (WGS) entry which is preliminary data.</text>
</comment>
<name>A0ABP8XR68_9MICO</name>
<keyword evidence="6 7" id="KW-0975">Bacterial flagellum</keyword>
<proteinExistence type="inferred from homology"/>
<feature type="domain" description="Flagellar basal-body/hook protein C-terminal" evidence="8">
    <location>
        <begin position="413"/>
        <end position="454"/>
    </location>
</feature>
<keyword evidence="10" id="KW-0282">Flagellum</keyword>
<sequence length="456" mass="46331">MSNFASLGLGARALQAAQRGLELSGQNISNVNTAGYSRQRLDQVAQGSAAVPALFSRSNGMGDGVLVRGADRIRDEFLEARAQQVRGTQASAATAQATLGSVEAVFGEPGSTGLQAQMASFWNTWHDIANDPTGAAPRHQMLEVATSLAGSFARTSQQLSQQWADTREQLSATVSAVNRSAEDIARLNDAIRAANASGTPSNELADQRDDLVLRLGESVGAVGRLGTDGTVTVTVGGTPLVSGSRASALAVSGPTSYPGGSGPVTVTWAASGTPATLSGGSTQGMLTALTTTIPGYVSSLDSVAGKLAGAVNAQQAAGFDRTGAAGAAIFGGTSAATMTVTLTDPQGVAASSAPPPAYDGDNATSMAGHLTDPAGADATYRAVIVELGVQSQGATRQAGVQDVMMRQVDSARLGASSVSLDEEMTNLMTYQHAYEAAARFVSVIDSALDSLMNMAR</sequence>
<evidence type="ECO:0000259" key="8">
    <source>
        <dbReference type="Pfam" id="PF06429"/>
    </source>
</evidence>
<evidence type="ECO:0000256" key="5">
    <source>
        <dbReference type="ARBA" id="ARBA00022525"/>
    </source>
</evidence>
<protein>
    <recommendedName>
        <fullName evidence="4 7">Flagellar hook-associated protein 1</fullName>
        <shortName evidence="7">HAP1</shortName>
    </recommendedName>
</protein>
<comment type="subcellular location">
    <subcellularLocation>
        <location evidence="1 7">Bacterial flagellum</location>
    </subcellularLocation>
    <subcellularLocation>
        <location evidence="2 7">Secreted</location>
    </subcellularLocation>
</comment>
<evidence type="ECO:0000259" key="9">
    <source>
        <dbReference type="Pfam" id="PF22638"/>
    </source>
</evidence>
<dbReference type="PANTHER" id="PTHR30033:SF1">
    <property type="entry name" value="FLAGELLAR HOOK-ASSOCIATED PROTEIN 1"/>
    <property type="match status" value="1"/>
</dbReference>
<evidence type="ECO:0000256" key="1">
    <source>
        <dbReference type="ARBA" id="ARBA00004365"/>
    </source>
</evidence>
<dbReference type="PANTHER" id="PTHR30033">
    <property type="entry name" value="FLAGELLAR HOOK-ASSOCIATED PROTEIN 1"/>
    <property type="match status" value="1"/>
</dbReference>